<proteinExistence type="predicted"/>
<dbReference type="HOGENOM" id="CLU_019418_0_0_1"/>
<keyword evidence="5" id="KW-1185">Reference proteome</keyword>
<feature type="compositionally biased region" description="Polar residues" evidence="2">
    <location>
        <begin position="340"/>
        <end position="349"/>
    </location>
</feature>
<dbReference type="GO" id="GO:0006334">
    <property type="term" value="P:nucleosome assembly"/>
    <property type="evidence" value="ECO:0007669"/>
    <property type="project" value="InterPro"/>
</dbReference>
<organism evidence="4 5">
    <name type="scientific">Laccaria amethystina LaAM-08-1</name>
    <dbReference type="NCBI Taxonomy" id="1095629"/>
    <lineage>
        <taxon>Eukaryota</taxon>
        <taxon>Fungi</taxon>
        <taxon>Dikarya</taxon>
        <taxon>Basidiomycota</taxon>
        <taxon>Agaricomycotina</taxon>
        <taxon>Agaricomycetes</taxon>
        <taxon>Agaricomycetidae</taxon>
        <taxon>Agaricales</taxon>
        <taxon>Agaricineae</taxon>
        <taxon>Hydnangiaceae</taxon>
        <taxon>Laccaria</taxon>
    </lineage>
</organism>
<dbReference type="OrthoDB" id="5863171at2759"/>
<dbReference type="InterPro" id="IPR036388">
    <property type="entry name" value="WH-like_DNA-bd_sf"/>
</dbReference>
<dbReference type="AlphaFoldDB" id="A0A0C9XQB9"/>
<feature type="region of interest" description="Disordered" evidence="2">
    <location>
        <begin position="293"/>
        <end position="393"/>
    </location>
</feature>
<evidence type="ECO:0000313" key="5">
    <source>
        <dbReference type="Proteomes" id="UP000054477"/>
    </source>
</evidence>
<gene>
    <name evidence="4" type="ORF">K443DRAFT_5132</name>
</gene>
<dbReference type="STRING" id="1095629.A0A0C9XQB9"/>
<reference evidence="5" key="2">
    <citation type="submission" date="2015-01" db="EMBL/GenBank/DDBJ databases">
        <title>Evolutionary Origins and Diversification of the Mycorrhizal Mutualists.</title>
        <authorList>
            <consortium name="DOE Joint Genome Institute"/>
            <consortium name="Mycorrhizal Genomics Consortium"/>
            <person name="Kohler A."/>
            <person name="Kuo A."/>
            <person name="Nagy L.G."/>
            <person name="Floudas D."/>
            <person name="Copeland A."/>
            <person name="Barry K.W."/>
            <person name="Cichocki N."/>
            <person name="Veneault-Fourrey C."/>
            <person name="LaButti K."/>
            <person name="Lindquist E.A."/>
            <person name="Lipzen A."/>
            <person name="Lundell T."/>
            <person name="Morin E."/>
            <person name="Murat C."/>
            <person name="Riley R."/>
            <person name="Ohm R."/>
            <person name="Sun H."/>
            <person name="Tunlid A."/>
            <person name="Henrissat B."/>
            <person name="Grigoriev I.V."/>
            <person name="Hibbett D.S."/>
            <person name="Martin F."/>
        </authorList>
    </citation>
    <scope>NUCLEOTIDE SEQUENCE [LARGE SCALE GENOMIC DNA]</scope>
    <source>
        <strain evidence="5">LaAM-08-1</strain>
    </source>
</reference>
<feature type="compositionally biased region" description="Pro residues" evidence="2">
    <location>
        <begin position="373"/>
        <end position="382"/>
    </location>
</feature>
<feature type="compositionally biased region" description="Pro residues" evidence="2">
    <location>
        <begin position="79"/>
        <end position="89"/>
    </location>
</feature>
<feature type="region of interest" description="Disordered" evidence="2">
    <location>
        <begin position="405"/>
        <end position="452"/>
    </location>
</feature>
<protein>
    <recommendedName>
        <fullName evidence="1">Histone H1</fullName>
    </recommendedName>
</protein>
<dbReference type="Pfam" id="PF00538">
    <property type="entry name" value="Linker_histone"/>
    <property type="match status" value="1"/>
</dbReference>
<feature type="domain" description="H15" evidence="3">
    <location>
        <begin position="228"/>
        <end position="297"/>
    </location>
</feature>
<feature type="compositionally biased region" description="Polar residues" evidence="2">
    <location>
        <begin position="314"/>
        <end position="328"/>
    </location>
</feature>
<dbReference type="SUPFAM" id="SSF46785">
    <property type="entry name" value="Winged helix' DNA-binding domain"/>
    <property type="match status" value="1"/>
</dbReference>
<feature type="compositionally biased region" description="Acidic residues" evidence="2">
    <location>
        <begin position="513"/>
        <end position="527"/>
    </location>
</feature>
<evidence type="ECO:0000259" key="3">
    <source>
        <dbReference type="PROSITE" id="PS51504"/>
    </source>
</evidence>
<sequence length="527" mass="56152">MQVASSSLVATTTYPSYHNSYYPALTAPQDFDLKRQYLALLPPQQIIEICLTFDAYVPPYAKTTIWPPDINAAIAALQKPPPTDDPPSEAPAGPQTAIMDSLGSSAGTPSAPPKAAESPSEPQPPDKEASATPGPSSVPVASTSTADQNPTATQPVYPQQGYGYGHSQTAYPHAPYYPPPPAGYSYPPYTGYPPMSNGYTAQGYPSTATSLYNASALAQGPDGPHADDLPSYEEMIVEALTDSGDPEGCAPKDLFFWMASRYPLQSNFRPSASQALQKAFKRGRFEKSSGGKYRLNATWEGGSTTRRTTRRPQIHNQPQAASATSGSPFTHAPLVHHHSTTAQAQQPFQNPYGYPYSHYGYPPQPQATGAPQPENPPAPPPSTTGDVSDAYEAAQNILKAINFGNLLQLPPEETNDGVAPDQPPSSPPKENNVPAMPTSSADVPVEQPHPRAELQAQLALLVTQLTELAQADGEYPMQEVQGEQDPPPPPPAPPPVALLPPSIPPPPVLAVPLEDEDSDDDDMEEVV</sequence>
<evidence type="ECO:0000313" key="4">
    <source>
        <dbReference type="EMBL" id="KIK03819.1"/>
    </source>
</evidence>
<dbReference type="InterPro" id="IPR036390">
    <property type="entry name" value="WH_DNA-bd_sf"/>
</dbReference>
<dbReference type="Proteomes" id="UP000054477">
    <property type="component" value="Unassembled WGS sequence"/>
</dbReference>
<dbReference type="PROSITE" id="PS51504">
    <property type="entry name" value="H15"/>
    <property type="match status" value="1"/>
</dbReference>
<feature type="region of interest" description="Disordered" evidence="2">
    <location>
        <begin position="470"/>
        <end position="527"/>
    </location>
</feature>
<dbReference type="GO" id="GO:0003677">
    <property type="term" value="F:DNA binding"/>
    <property type="evidence" value="ECO:0007669"/>
    <property type="project" value="InterPro"/>
</dbReference>
<name>A0A0C9XQB9_9AGAR</name>
<evidence type="ECO:0000256" key="1">
    <source>
        <dbReference type="ARBA" id="ARBA00020833"/>
    </source>
</evidence>
<feature type="region of interest" description="Disordered" evidence="2">
    <location>
        <begin position="77"/>
        <end position="164"/>
    </location>
</feature>
<dbReference type="Gene3D" id="1.10.10.10">
    <property type="entry name" value="Winged helix-like DNA-binding domain superfamily/Winged helix DNA-binding domain"/>
    <property type="match status" value="1"/>
</dbReference>
<dbReference type="GO" id="GO:0000786">
    <property type="term" value="C:nucleosome"/>
    <property type="evidence" value="ECO:0007669"/>
    <property type="project" value="InterPro"/>
</dbReference>
<feature type="compositionally biased region" description="Low complexity" evidence="2">
    <location>
        <begin position="351"/>
        <end position="372"/>
    </location>
</feature>
<dbReference type="InterPro" id="IPR005818">
    <property type="entry name" value="Histone_H1/H5_H15"/>
</dbReference>
<dbReference type="SMART" id="SM00526">
    <property type="entry name" value="H15"/>
    <property type="match status" value="1"/>
</dbReference>
<dbReference type="EMBL" id="KN838576">
    <property type="protein sequence ID" value="KIK03819.1"/>
    <property type="molecule type" value="Genomic_DNA"/>
</dbReference>
<feature type="compositionally biased region" description="Pro residues" evidence="2">
    <location>
        <begin position="485"/>
        <end position="509"/>
    </location>
</feature>
<accession>A0A0C9XQB9</accession>
<reference evidence="4 5" key="1">
    <citation type="submission" date="2014-04" db="EMBL/GenBank/DDBJ databases">
        <authorList>
            <consortium name="DOE Joint Genome Institute"/>
            <person name="Kuo A."/>
            <person name="Kohler A."/>
            <person name="Nagy L.G."/>
            <person name="Floudas D."/>
            <person name="Copeland A."/>
            <person name="Barry K.W."/>
            <person name="Cichocki N."/>
            <person name="Veneault-Fourrey C."/>
            <person name="LaButti K."/>
            <person name="Lindquist E.A."/>
            <person name="Lipzen A."/>
            <person name="Lundell T."/>
            <person name="Morin E."/>
            <person name="Murat C."/>
            <person name="Sun H."/>
            <person name="Tunlid A."/>
            <person name="Henrissat B."/>
            <person name="Grigoriev I.V."/>
            <person name="Hibbett D.S."/>
            <person name="Martin F."/>
            <person name="Nordberg H.P."/>
            <person name="Cantor M.N."/>
            <person name="Hua S.X."/>
        </authorList>
    </citation>
    <scope>NUCLEOTIDE SEQUENCE [LARGE SCALE GENOMIC DNA]</scope>
    <source>
        <strain evidence="4 5">LaAM-08-1</strain>
    </source>
</reference>
<evidence type="ECO:0000256" key="2">
    <source>
        <dbReference type="SAM" id="MobiDB-lite"/>
    </source>
</evidence>
<feature type="compositionally biased region" description="Polar residues" evidence="2">
    <location>
        <begin position="133"/>
        <end position="157"/>
    </location>
</feature>